<accession>A0AAN9CEU0</accession>
<name>A0AAN9CEU0_9TELE</name>
<organism evidence="1 2">
    <name type="scientific">Phoxinus phoxinus</name>
    <name type="common">Eurasian minnow</name>
    <dbReference type="NCBI Taxonomy" id="58324"/>
    <lineage>
        <taxon>Eukaryota</taxon>
        <taxon>Metazoa</taxon>
        <taxon>Chordata</taxon>
        <taxon>Craniata</taxon>
        <taxon>Vertebrata</taxon>
        <taxon>Euteleostomi</taxon>
        <taxon>Actinopterygii</taxon>
        <taxon>Neopterygii</taxon>
        <taxon>Teleostei</taxon>
        <taxon>Ostariophysi</taxon>
        <taxon>Cypriniformes</taxon>
        <taxon>Leuciscidae</taxon>
        <taxon>Phoxininae</taxon>
        <taxon>Phoxinus</taxon>
    </lineage>
</organism>
<evidence type="ECO:0000313" key="1">
    <source>
        <dbReference type="EMBL" id="KAK7130423.1"/>
    </source>
</evidence>
<sequence length="32" mass="3802">MPLHCKKYFLMWTTAGDDLPETRQDPRGFLPH</sequence>
<dbReference type="EMBL" id="JAYKXH010000021">
    <property type="protein sequence ID" value="KAK7130423.1"/>
    <property type="molecule type" value="Genomic_DNA"/>
</dbReference>
<comment type="caution">
    <text evidence="1">The sequence shown here is derived from an EMBL/GenBank/DDBJ whole genome shotgun (WGS) entry which is preliminary data.</text>
</comment>
<protein>
    <submittedName>
        <fullName evidence="1">Uncharacterized protein</fullName>
    </submittedName>
</protein>
<keyword evidence="2" id="KW-1185">Reference proteome</keyword>
<proteinExistence type="predicted"/>
<reference evidence="1 2" key="1">
    <citation type="submission" date="2024-02" db="EMBL/GenBank/DDBJ databases">
        <title>Chromosome-level genome assembly of the Eurasian Minnow (Phoxinus phoxinus).</title>
        <authorList>
            <person name="Oriowo T.O."/>
            <person name="Martin S."/>
            <person name="Stange M."/>
            <person name="Chrysostomakis Y."/>
            <person name="Brown T."/>
            <person name="Winkler S."/>
            <person name="Kukowka S."/>
            <person name="Myers E.W."/>
            <person name="Bohne A."/>
        </authorList>
    </citation>
    <scope>NUCLEOTIDE SEQUENCE [LARGE SCALE GENOMIC DNA]</scope>
    <source>
        <strain evidence="1">ZFMK-TIS-60720</strain>
        <tissue evidence="1">Whole Organism</tissue>
    </source>
</reference>
<dbReference type="AlphaFoldDB" id="A0AAN9CEU0"/>
<evidence type="ECO:0000313" key="2">
    <source>
        <dbReference type="Proteomes" id="UP001364617"/>
    </source>
</evidence>
<dbReference type="Proteomes" id="UP001364617">
    <property type="component" value="Unassembled WGS sequence"/>
</dbReference>
<gene>
    <name evidence="1" type="ORF">R3I93_019915</name>
</gene>